<accession>A0A8K0DK61</accession>
<feature type="compositionally biased region" description="Polar residues" evidence="1">
    <location>
        <begin position="172"/>
        <end position="182"/>
    </location>
</feature>
<evidence type="ECO:0000313" key="2">
    <source>
        <dbReference type="EMBL" id="KAF3432602.1"/>
    </source>
</evidence>
<sequence>MAKGVGAEAGSSVPVGEGGDDVEMVNTSAPSSPEPVAYELKDLFSTIFEDEVDRLIHFYKLSHNVTFRTPEKRERPLEEKEGEIASLIGHIVMWFEAYKKLPSMDALRGLFGFCCTRTSGQFYTYMDNLVHWDVLSRGFYLVDAINNISAGKRSASGPASGGSAPKSRRMAGSSTKLATPSRLTKKNHAPPPYPTHEGLSALIFTANSALNSQFRAQVDKDNIHKMSTDAVNASLQGKYKMLEQSLNTEKNERVAVVTRAEAIERGLSQKEGNDNIMLGYNIMRRAVAWKFPGYNMIELDQLATEEAQKGE</sequence>
<gene>
    <name evidence="2" type="ORF">FNV43_RR27342</name>
</gene>
<feature type="region of interest" description="Disordered" evidence="1">
    <location>
        <begin position="152"/>
        <end position="192"/>
    </location>
</feature>
<feature type="compositionally biased region" description="Low complexity" evidence="1">
    <location>
        <begin position="152"/>
        <end position="165"/>
    </location>
</feature>
<dbReference type="Proteomes" id="UP000796880">
    <property type="component" value="Unassembled WGS sequence"/>
</dbReference>
<feature type="region of interest" description="Disordered" evidence="1">
    <location>
        <begin position="1"/>
        <end position="21"/>
    </location>
</feature>
<dbReference type="AlphaFoldDB" id="A0A8K0DK61"/>
<reference evidence="2" key="1">
    <citation type="submission" date="2020-03" db="EMBL/GenBank/DDBJ databases">
        <title>A high-quality chromosome-level genome assembly of a woody plant with both climbing and erect habits, Rhamnella rubrinervis.</title>
        <authorList>
            <person name="Lu Z."/>
            <person name="Yang Y."/>
            <person name="Zhu X."/>
            <person name="Sun Y."/>
        </authorList>
    </citation>
    <scope>NUCLEOTIDE SEQUENCE</scope>
    <source>
        <strain evidence="2">BYM</strain>
        <tissue evidence="2">Leaf</tissue>
    </source>
</reference>
<protein>
    <submittedName>
        <fullName evidence="2">Uncharacterized protein</fullName>
    </submittedName>
</protein>
<evidence type="ECO:0000256" key="1">
    <source>
        <dbReference type="SAM" id="MobiDB-lite"/>
    </source>
</evidence>
<dbReference type="EMBL" id="VOIH02000012">
    <property type="protein sequence ID" value="KAF3432602.1"/>
    <property type="molecule type" value="Genomic_DNA"/>
</dbReference>
<comment type="caution">
    <text evidence="2">The sequence shown here is derived from an EMBL/GenBank/DDBJ whole genome shotgun (WGS) entry which is preliminary data.</text>
</comment>
<name>A0A8K0DK61_9ROSA</name>
<evidence type="ECO:0000313" key="3">
    <source>
        <dbReference type="Proteomes" id="UP000796880"/>
    </source>
</evidence>
<proteinExistence type="predicted"/>
<keyword evidence="3" id="KW-1185">Reference proteome</keyword>
<organism evidence="2 3">
    <name type="scientific">Rhamnella rubrinervis</name>
    <dbReference type="NCBI Taxonomy" id="2594499"/>
    <lineage>
        <taxon>Eukaryota</taxon>
        <taxon>Viridiplantae</taxon>
        <taxon>Streptophyta</taxon>
        <taxon>Embryophyta</taxon>
        <taxon>Tracheophyta</taxon>
        <taxon>Spermatophyta</taxon>
        <taxon>Magnoliopsida</taxon>
        <taxon>eudicotyledons</taxon>
        <taxon>Gunneridae</taxon>
        <taxon>Pentapetalae</taxon>
        <taxon>rosids</taxon>
        <taxon>fabids</taxon>
        <taxon>Rosales</taxon>
        <taxon>Rhamnaceae</taxon>
        <taxon>rhamnoid group</taxon>
        <taxon>Rhamneae</taxon>
        <taxon>Rhamnella</taxon>
    </lineage>
</organism>